<organism evidence="2">
    <name type="scientific">Streptococcus thermophilus</name>
    <dbReference type="NCBI Taxonomy" id="1308"/>
    <lineage>
        <taxon>Bacteria</taxon>
        <taxon>Bacillati</taxon>
        <taxon>Bacillota</taxon>
        <taxon>Bacilli</taxon>
        <taxon>Lactobacillales</taxon>
        <taxon>Streptococcaceae</taxon>
        <taxon>Streptococcus</taxon>
    </lineage>
</organism>
<name>A0A3G6K4X3_STRTR</name>
<evidence type="ECO:0000313" key="1">
    <source>
        <dbReference type="EMBL" id="AZA17893.1"/>
    </source>
</evidence>
<reference evidence="2" key="1">
    <citation type="submission" date="2018-05" db="EMBL/GenBank/DDBJ databases">
        <authorList>
            <person name="Somerville V."/>
        </authorList>
    </citation>
    <scope>NUCLEOTIDE SEQUENCE</scope>
    <source>
        <strain evidence="2">NWC_1_1</strain>
        <strain evidence="1">NWC_2_1</strain>
    </source>
</reference>
<evidence type="ECO:0000313" key="2">
    <source>
        <dbReference type="EMBL" id="AZA23244.1"/>
    </source>
</evidence>
<accession>A0A3G6K4X3</accession>
<dbReference type="EMBL" id="CP029252">
    <property type="protein sequence ID" value="AZA23244.1"/>
    <property type="molecule type" value="Genomic_DNA"/>
</dbReference>
<sequence>MPSIWLFKARLVLREQIAEPLLLDSPRLMKPLLENSAYQELKVKMTVIRPRDSVVESCSTGNRLLS</sequence>
<dbReference type="EMBL" id="CP031021">
    <property type="protein sequence ID" value="AZA17893.1"/>
    <property type="molecule type" value="Genomic_DNA"/>
</dbReference>
<dbReference type="AlphaFoldDB" id="A0A3G6K4X3"/>
<gene>
    <name evidence="2" type="ORF">DF198_03615</name>
    <name evidence="1" type="ORF">DQL92_03605</name>
</gene>
<protein>
    <submittedName>
        <fullName evidence="2">Uncharacterized protein</fullName>
    </submittedName>
</protein>
<proteinExistence type="predicted"/>